<dbReference type="AlphaFoldDB" id="V5GL74"/>
<keyword evidence="3" id="KW-0547">Nucleotide-binding</keyword>
<dbReference type="EMBL" id="GANP01013408">
    <property type="protein sequence ID" value="JAB71060.1"/>
    <property type="molecule type" value="mRNA"/>
</dbReference>
<dbReference type="GO" id="GO:0006633">
    <property type="term" value="P:fatty acid biosynthetic process"/>
    <property type="evidence" value="ECO:0007669"/>
    <property type="project" value="TreeGrafter"/>
</dbReference>
<accession>V5GL74</accession>
<evidence type="ECO:0000256" key="1">
    <source>
        <dbReference type="ARBA" id="ARBA00006432"/>
    </source>
</evidence>
<keyword evidence="2" id="KW-0436">Ligase</keyword>
<dbReference type="GO" id="GO:0031956">
    <property type="term" value="F:medium-chain fatty acid-CoA ligase activity"/>
    <property type="evidence" value="ECO:0007669"/>
    <property type="project" value="UniProtKB-EC"/>
</dbReference>
<evidence type="ECO:0000313" key="9">
    <source>
        <dbReference type="EMBL" id="JAB71060.1"/>
    </source>
</evidence>
<keyword evidence="4" id="KW-0067">ATP-binding</keyword>
<dbReference type="EC" id="6.2.1.2" evidence="5"/>
<dbReference type="InterPro" id="IPR051087">
    <property type="entry name" value="Mitochondrial_ACSM"/>
</dbReference>
<proteinExistence type="evidence at transcript level"/>
<dbReference type="Gene3D" id="3.30.300.30">
    <property type="match status" value="1"/>
</dbReference>
<dbReference type="GO" id="GO:0004321">
    <property type="term" value="F:fatty-acyl-CoA synthase activity"/>
    <property type="evidence" value="ECO:0007669"/>
    <property type="project" value="TreeGrafter"/>
</dbReference>
<organism evidence="9">
    <name type="scientific">Ixodes ricinus</name>
    <name type="common">Common tick</name>
    <name type="synonym">Acarus ricinus</name>
    <dbReference type="NCBI Taxonomy" id="34613"/>
    <lineage>
        <taxon>Eukaryota</taxon>
        <taxon>Metazoa</taxon>
        <taxon>Ecdysozoa</taxon>
        <taxon>Arthropoda</taxon>
        <taxon>Chelicerata</taxon>
        <taxon>Arachnida</taxon>
        <taxon>Acari</taxon>
        <taxon>Parasitiformes</taxon>
        <taxon>Ixodida</taxon>
        <taxon>Ixodoidea</taxon>
        <taxon>Ixodidae</taxon>
        <taxon>Ixodinae</taxon>
        <taxon>Ixodes</taxon>
    </lineage>
</organism>
<sequence>MVILPKTPEFWLIKLAALRCGIILTSCTSMLTSKDIGLRLTKFAPHCMMAGEGQADAVDQVIGGFPGVRNKVVVSGSSGRSGWKSFSDLLKGAQEFEGVETLRDDPAFVFFTSGTTGPPKMVEHSQGYCLANLATATYFQSLHRSDVFWCISDTGWAKVAWGTFPAWLTGACLFQARMPRFSPETTLSVLCDYPITKLCAPPTVYRALLQLDPSLFKFRSLNDCVSAGEPMVALCASPVDKVVKPGSMGLPLPNVTIQIHDDEGRELGPNEIGHMAVATTPRKPFGLFTCYRDEPSKTETAFRNGFYYTGDKGYKDNDGYLWFYARADDVIISAGYRIGPFEVESVLAEHPAVAECAVVGSPDPNRGEVVKAFVVLRASHRNIEDLDGLAVELQEFVKKNTAPYKYPRKVEFVGELPKTISGKVLRTSLREREKPINGA</sequence>
<evidence type="ECO:0000259" key="8">
    <source>
        <dbReference type="Pfam" id="PF13193"/>
    </source>
</evidence>
<evidence type="ECO:0000256" key="3">
    <source>
        <dbReference type="ARBA" id="ARBA00022741"/>
    </source>
</evidence>
<evidence type="ECO:0000256" key="6">
    <source>
        <dbReference type="ARBA" id="ARBA00048477"/>
    </source>
</evidence>
<dbReference type="InterPro" id="IPR000873">
    <property type="entry name" value="AMP-dep_synth/lig_dom"/>
</dbReference>
<dbReference type="GO" id="GO:0005524">
    <property type="term" value="F:ATP binding"/>
    <property type="evidence" value="ECO:0007669"/>
    <property type="project" value="UniProtKB-KW"/>
</dbReference>
<evidence type="ECO:0000256" key="2">
    <source>
        <dbReference type="ARBA" id="ARBA00022598"/>
    </source>
</evidence>
<dbReference type="Gene3D" id="3.40.50.12780">
    <property type="entry name" value="N-terminal domain of ligase-like"/>
    <property type="match status" value="2"/>
</dbReference>
<feature type="domain" description="AMP-binding enzyme C-terminal" evidence="8">
    <location>
        <begin position="342"/>
        <end position="423"/>
    </location>
</feature>
<comment type="similarity">
    <text evidence="1">Belongs to the ATP-dependent AMP-binding enzyme family.</text>
</comment>
<dbReference type="Pfam" id="PF00501">
    <property type="entry name" value="AMP-binding"/>
    <property type="match status" value="1"/>
</dbReference>
<evidence type="ECO:0000256" key="4">
    <source>
        <dbReference type="ARBA" id="ARBA00022840"/>
    </source>
</evidence>
<dbReference type="InterPro" id="IPR045851">
    <property type="entry name" value="AMP-bd_C_sf"/>
</dbReference>
<dbReference type="FunFam" id="3.30.300.30:FF:000005">
    <property type="entry name" value="Acyl-coenzyme A synthetase ACSM5, mitochondrial"/>
    <property type="match status" value="1"/>
</dbReference>
<dbReference type="PROSITE" id="PS00455">
    <property type="entry name" value="AMP_BINDING"/>
    <property type="match status" value="1"/>
</dbReference>
<dbReference type="InterPro" id="IPR025110">
    <property type="entry name" value="AMP-bd_C"/>
</dbReference>
<dbReference type="InterPro" id="IPR020845">
    <property type="entry name" value="AMP-binding_CS"/>
</dbReference>
<feature type="domain" description="AMP-dependent synthetase/ligase" evidence="7">
    <location>
        <begin position="2"/>
        <end position="231"/>
    </location>
</feature>
<dbReference type="InterPro" id="IPR042099">
    <property type="entry name" value="ANL_N_sf"/>
</dbReference>
<evidence type="ECO:0000256" key="5">
    <source>
        <dbReference type="ARBA" id="ARBA00039009"/>
    </source>
</evidence>
<dbReference type="GO" id="GO:0006637">
    <property type="term" value="P:acyl-CoA metabolic process"/>
    <property type="evidence" value="ECO:0007669"/>
    <property type="project" value="TreeGrafter"/>
</dbReference>
<dbReference type="PANTHER" id="PTHR43605">
    <property type="entry name" value="ACYL-COENZYME A SYNTHETASE"/>
    <property type="match status" value="1"/>
</dbReference>
<reference evidence="9" key="1">
    <citation type="journal article" date="2015" name="Sci. Rep.">
        <title>Tissue- and time-dependent transcription in Ixodes ricinus salivary glands and midguts when blood feeding on the vertebrate host.</title>
        <authorList>
            <person name="Kotsyfakis M."/>
            <person name="Schwarz A."/>
            <person name="Erhart J."/>
            <person name="Ribeiro J.M."/>
        </authorList>
    </citation>
    <scope>NUCLEOTIDE SEQUENCE</scope>
    <source>
        <tissue evidence="9">Salivary gland and midgut</tissue>
    </source>
</reference>
<dbReference type="Pfam" id="PF13193">
    <property type="entry name" value="AMP-binding_C"/>
    <property type="match status" value="1"/>
</dbReference>
<protein>
    <recommendedName>
        <fullName evidence="5">medium-chain acyl-CoA ligase</fullName>
        <ecNumber evidence="5">6.2.1.2</ecNumber>
    </recommendedName>
</protein>
<name>V5GL74_IXORI</name>
<dbReference type="SUPFAM" id="SSF56801">
    <property type="entry name" value="Acetyl-CoA synthetase-like"/>
    <property type="match status" value="1"/>
</dbReference>
<comment type="catalytic activity">
    <reaction evidence="6">
        <text>a medium-chain fatty acid + ATP + CoA = a medium-chain fatty acyl-CoA + AMP + diphosphate</text>
        <dbReference type="Rhea" id="RHEA:48340"/>
        <dbReference type="ChEBI" id="CHEBI:30616"/>
        <dbReference type="ChEBI" id="CHEBI:33019"/>
        <dbReference type="ChEBI" id="CHEBI:57287"/>
        <dbReference type="ChEBI" id="CHEBI:59558"/>
        <dbReference type="ChEBI" id="CHEBI:90546"/>
        <dbReference type="ChEBI" id="CHEBI:456215"/>
        <dbReference type="EC" id="6.2.1.2"/>
    </reaction>
    <physiologicalReaction direction="left-to-right" evidence="6">
        <dbReference type="Rhea" id="RHEA:48341"/>
    </physiologicalReaction>
</comment>
<evidence type="ECO:0000259" key="7">
    <source>
        <dbReference type="Pfam" id="PF00501"/>
    </source>
</evidence>
<dbReference type="PANTHER" id="PTHR43605:SF10">
    <property type="entry name" value="ACYL-COA SYNTHETASE MEDIUM CHAIN FAMILY MEMBER 3"/>
    <property type="match status" value="1"/>
</dbReference>